<dbReference type="InterPro" id="IPR047640">
    <property type="entry name" value="RpiR-like"/>
</dbReference>
<dbReference type="PANTHER" id="PTHR30514:SF1">
    <property type="entry name" value="HTH-TYPE TRANSCRIPTIONAL REGULATOR HEXR-RELATED"/>
    <property type="match status" value="1"/>
</dbReference>
<protein>
    <submittedName>
        <fullName evidence="6">Transcriptional regulator</fullName>
    </submittedName>
</protein>
<dbReference type="PANTHER" id="PTHR30514">
    <property type="entry name" value="GLUCOKINASE"/>
    <property type="match status" value="1"/>
</dbReference>
<comment type="caution">
    <text evidence="6">The sequence shown here is derived from an EMBL/GenBank/DDBJ whole genome shotgun (WGS) entry which is preliminary data.</text>
</comment>
<dbReference type="GO" id="GO:0097367">
    <property type="term" value="F:carbohydrate derivative binding"/>
    <property type="evidence" value="ECO:0007669"/>
    <property type="project" value="InterPro"/>
</dbReference>
<evidence type="ECO:0000256" key="2">
    <source>
        <dbReference type="ARBA" id="ARBA00023125"/>
    </source>
</evidence>
<feature type="domain" description="HTH rpiR-type" evidence="4">
    <location>
        <begin position="1"/>
        <end position="73"/>
    </location>
</feature>
<dbReference type="GO" id="GO:0003677">
    <property type="term" value="F:DNA binding"/>
    <property type="evidence" value="ECO:0007669"/>
    <property type="project" value="UniProtKB-KW"/>
</dbReference>
<evidence type="ECO:0000256" key="1">
    <source>
        <dbReference type="ARBA" id="ARBA00023015"/>
    </source>
</evidence>
<dbReference type="GO" id="GO:0003700">
    <property type="term" value="F:DNA-binding transcription factor activity"/>
    <property type="evidence" value="ECO:0007669"/>
    <property type="project" value="InterPro"/>
</dbReference>
<dbReference type="InterPro" id="IPR036388">
    <property type="entry name" value="WH-like_DNA-bd_sf"/>
</dbReference>
<organism evidence="6 7">
    <name type="scientific">Clostridium butyricum</name>
    <dbReference type="NCBI Taxonomy" id="1492"/>
    <lineage>
        <taxon>Bacteria</taxon>
        <taxon>Bacillati</taxon>
        <taxon>Bacillota</taxon>
        <taxon>Clostridia</taxon>
        <taxon>Eubacteriales</taxon>
        <taxon>Clostridiaceae</taxon>
        <taxon>Clostridium</taxon>
    </lineage>
</organism>
<dbReference type="SUPFAM" id="SSF53697">
    <property type="entry name" value="SIS domain"/>
    <property type="match status" value="1"/>
</dbReference>
<dbReference type="InterPro" id="IPR000281">
    <property type="entry name" value="HTH_RpiR"/>
</dbReference>
<dbReference type="AlphaFoldDB" id="A0A2S7FA23"/>
<dbReference type="InterPro" id="IPR001347">
    <property type="entry name" value="SIS_dom"/>
</dbReference>
<dbReference type="Gene3D" id="1.10.10.10">
    <property type="entry name" value="Winged helix-like DNA-binding domain superfamily/Winged helix DNA-binding domain"/>
    <property type="match status" value="1"/>
</dbReference>
<reference evidence="6 7" key="1">
    <citation type="submission" date="2016-01" db="EMBL/GenBank/DDBJ databases">
        <title>Characterization of the Clostridium difficile lineages that are prevalent in Hong Kong and China.</title>
        <authorList>
            <person name="Kwok J.S.-L."/>
            <person name="Lam W.-Y."/>
            <person name="Ip M."/>
            <person name="Chan T.-F."/>
            <person name="Hawkey P.M."/>
            <person name="Tsui S.K.-W."/>
        </authorList>
    </citation>
    <scope>NUCLEOTIDE SEQUENCE [LARGE SCALE GENOMIC DNA]</scope>
    <source>
        <strain evidence="6 7">300064</strain>
    </source>
</reference>
<evidence type="ECO:0000313" key="7">
    <source>
        <dbReference type="Proteomes" id="UP000238081"/>
    </source>
</evidence>
<dbReference type="PROSITE" id="PS51071">
    <property type="entry name" value="HTH_RPIR"/>
    <property type="match status" value="1"/>
</dbReference>
<accession>A0A2S7FA23</accession>
<keyword evidence="1" id="KW-0805">Transcription regulation</keyword>
<keyword evidence="3" id="KW-0804">Transcription</keyword>
<dbReference type="EMBL" id="LRDH01000109">
    <property type="protein sequence ID" value="PPV14348.1"/>
    <property type="molecule type" value="Genomic_DNA"/>
</dbReference>
<dbReference type="Gene3D" id="3.40.50.10490">
    <property type="entry name" value="Glucose-6-phosphate isomerase like protein, domain 1"/>
    <property type="match status" value="1"/>
</dbReference>
<evidence type="ECO:0000313" key="6">
    <source>
        <dbReference type="EMBL" id="PPV14348.1"/>
    </source>
</evidence>
<dbReference type="SUPFAM" id="SSF46689">
    <property type="entry name" value="Homeodomain-like"/>
    <property type="match status" value="1"/>
</dbReference>
<sequence>MFNSEIIKGLNDLELMLYRYIMKNTEKVIYMRIRELADEAHVSTTTILRFCKKFDCNGYSEFKVKLKIYLEGSNINNVRNDQSIIIDFFKKLNTEELDEKIEAVCDLITDSANLVFLGSGTSGILCKYAARYFSSLGKFATYIDDPYFPTNYKTYENCVIIILSVSGETPTVINLINNFKRENCPIVSITNSENCTISKISDLNISYYINQEKIGISDITTQVPVLYIIETIARSLHNKVDENSNEFDK</sequence>
<dbReference type="CDD" id="cd05013">
    <property type="entry name" value="SIS_RpiR"/>
    <property type="match status" value="1"/>
</dbReference>
<dbReference type="InterPro" id="IPR046348">
    <property type="entry name" value="SIS_dom_sf"/>
</dbReference>
<dbReference type="InterPro" id="IPR009057">
    <property type="entry name" value="Homeodomain-like_sf"/>
</dbReference>
<dbReference type="InterPro" id="IPR035472">
    <property type="entry name" value="RpiR-like_SIS"/>
</dbReference>
<proteinExistence type="predicted"/>
<name>A0A2S7FA23_CLOBU</name>
<dbReference type="Pfam" id="PF01418">
    <property type="entry name" value="HTH_6"/>
    <property type="match status" value="1"/>
</dbReference>
<dbReference type="RefSeq" id="WP_027636599.1">
    <property type="nucleotide sequence ID" value="NZ_CAVLFH010000001.1"/>
</dbReference>
<dbReference type="Proteomes" id="UP000238081">
    <property type="component" value="Unassembled WGS sequence"/>
</dbReference>
<evidence type="ECO:0000259" key="5">
    <source>
        <dbReference type="PROSITE" id="PS51464"/>
    </source>
</evidence>
<dbReference type="Pfam" id="PF01380">
    <property type="entry name" value="SIS"/>
    <property type="match status" value="1"/>
</dbReference>
<dbReference type="GO" id="GO:1901135">
    <property type="term" value="P:carbohydrate derivative metabolic process"/>
    <property type="evidence" value="ECO:0007669"/>
    <property type="project" value="InterPro"/>
</dbReference>
<gene>
    <name evidence="6" type="ORF">AWN73_14185</name>
</gene>
<dbReference type="PROSITE" id="PS51464">
    <property type="entry name" value="SIS"/>
    <property type="match status" value="1"/>
</dbReference>
<evidence type="ECO:0000259" key="4">
    <source>
        <dbReference type="PROSITE" id="PS51071"/>
    </source>
</evidence>
<evidence type="ECO:0000256" key="3">
    <source>
        <dbReference type="ARBA" id="ARBA00023163"/>
    </source>
</evidence>
<feature type="domain" description="SIS" evidence="5">
    <location>
        <begin position="104"/>
        <end position="239"/>
    </location>
</feature>
<keyword evidence="2" id="KW-0238">DNA-binding</keyword>